<sequence length="143" mass="16268">MRNFTRSIDHQHRSLQTRGESQLHLEEEKRDRGILVHAHPVLPSPRLPAGSPPRPTPLPSFPAASPVYQPLTALPPAPYTFNFLFICINVNPPHQIWTCVRILVYPSLVWNSSPSRQRFASRWTCSDLGRALHFSEKTVQLSV</sequence>
<name>A0AAE1EDM9_9GAST</name>
<dbReference type="EMBL" id="JAWDGP010000113">
    <property type="protein sequence ID" value="KAK3803656.1"/>
    <property type="molecule type" value="Genomic_DNA"/>
</dbReference>
<gene>
    <name evidence="2" type="ORF">RRG08_023371</name>
</gene>
<evidence type="ECO:0000313" key="3">
    <source>
        <dbReference type="Proteomes" id="UP001283361"/>
    </source>
</evidence>
<feature type="region of interest" description="Disordered" evidence="1">
    <location>
        <begin position="41"/>
        <end position="61"/>
    </location>
</feature>
<comment type="caution">
    <text evidence="2">The sequence shown here is derived from an EMBL/GenBank/DDBJ whole genome shotgun (WGS) entry which is preliminary data.</text>
</comment>
<accession>A0AAE1EDM9</accession>
<dbReference type="Proteomes" id="UP001283361">
    <property type="component" value="Unassembled WGS sequence"/>
</dbReference>
<feature type="region of interest" description="Disordered" evidence="1">
    <location>
        <begin position="1"/>
        <end position="28"/>
    </location>
</feature>
<protein>
    <submittedName>
        <fullName evidence="2">Uncharacterized protein</fullName>
    </submittedName>
</protein>
<reference evidence="2" key="1">
    <citation type="journal article" date="2023" name="G3 (Bethesda)">
        <title>A reference genome for the long-term kleptoplast-retaining sea slug Elysia crispata morphotype clarki.</title>
        <authorList>
            <person name="Eastman K.E."/>
            <person name="Pendleton A.L."/>
            <person name="Shaikh M.A."/>
            <person name="Suttiyut T."/>
            <person name="Ogas R."/>
            <person name="Tomko P."/>
            <person name="Gavelis G."/>
            <person name="Widhalm J.R."/>
            <person name="Wisecaver J.H."/>
        </authorList>
    </citation>
    <scope>NUCLEOTIDE SEQUENCE</scope>
    <source>
        <strain evidence="2">ECLA1</strain>
    </source>
</reference>
<proteinExistence type="predicted"/>
<dbReference type="AlphaFoldDB" id="A0AAE1EDM9"/>
<evidence type="ECO:0000256" key="1">
    <source>
        <dbReference type="SAM" id="MobiDB-lite"/>
    </source>
</evidence>
<keyword evidence="3" id="KW-1185">Reference proteome</keyword>
<feature type="compositionally biased region" description="Pro residues" evidence="1">
    <location>
        <begin position="42"/>
        <end position="60"/>
    </location>
</feature>
<evidence type="ECO:0000313" key="2">
    <source>
        <dbReference type="EMBL" id="KAK3803656.1"/>
    </source>
</evidence>
<organism evidence="2 3">
    <name type="scientific">Elysia crispata</name>
    <name type="common">lettuce slug</name>
    <dbReference type="NCBI Taxonomy" id="231223"/>
    <lineage>
        <taxon>Eukaryota</taxon>
        <taxon>Metazoa</taxon>
        <taxon>Spiralia</taxon>
        <taxon>Lophotrochozoa</taxon>
        <taxon>Mollusca</taxon>
        <taxon>Gastropoda</taxon>
        <taxon>Heterobranchia</taxon>
        <taxon>Euthyneura</taxon>
        <taxon>Panpulmonata</taxon>
        <taxon>Sacoglossa</taxon>
        <taxon>Placobranchoidea</taxon>
        <taxon>Plakobranchidae</taxon>
        <taxon>Elysia</taxon>
    </lineage>
</organism>